<dbReference type="PANTHER" id="PTHR23113:SF368">
    <property type="entry name" value="CELL DIVISION CONTROL PROTEIN 25"/>
    <property type="match status" value="1"/>
</dbReference>
<dbReference type="EMBL" id="REGN01000593">
    <property type="protein sequence ID" value="RNA40782.1"/>
    <property type="molecule type" value="Genomic_DNA"/>
</dbReference>
<dbReference type="OrthoDB" id="269822at2759"/>
<dbReference type="PANTHER" id="PTHR23113">
    <property type="entry name" value="GUANINE NUCLEOTIDE EXCHANGE FACTOR"/>
    <property type="match status" value="1"/>
</dbReference>
<proteinExistence type="predicted"/>
<dbReference type="AlphaFoldDB" id="A0A3M7SYH6"/>
<comment type="caution">
    <text evidence="5">The sequence shown here is derived from an EMBL/GenBank/DDBJ whole genome shotgun (WGS) entry which is preliminary data.</text>
</comment>
<feature type="compositionally biased region" description="Low complexity" evidence="3">
    <location>
        <begin position="411"/>
        <end position="429"/>
    </location>
</feature>
<keyword evidence="6" id="KW-1185">Reference proteome</keyword>
<sequence>MIISGKLPCSKDESATLAALNLRIFEINLIKMSDNVKSPSEHQNQNLPQENVQNEDISRVSYSNYPNNTNNNNNDDNKNIIEEEEEADLAPKEAVDAKKSSLLTSVSVPLAERIATTDVPILKKNGLQNLLLCFKSCASASNQTKFMTLNQLVAPCYHRSSDIIKLIKAKKAKLANASYFSDEMRLKEYYVKLCRNLTCFGCVLFQVKEIIFSSEERPPTSLMTFKIAKRLLAIKPNKISLIDYKTKQLVKTERMADLKSWFSGDGYYNLTPVFLSNPASTALVSIDDPAFNFHTKLKQNIVHKLLRIGPNSLDMNKLFVIEFRSVKWHMQIDHFHSLKSITCILLDQSLDMGIDNNPLMLDLTISEHNSRHKLYECKNSARNASHRYNSSSATAFYSKKRHTHSSARMHAANSAVSNNSSNQSKNVSNRTEAAASPSVSIIAQRNHSLVNLDQDQNSDFLVGFPINGSFSLFGDRPLRRNNPIASIFSKSSYSYGYGTTSNFYGSARPCFKYEKEFQELQMLLLWFPEEVAVRLTQIEYELFRTIAPAEYLRHATLDMNNFKSGDTTNIDKDCKQPLHASKVQDLIVRYKEVSSWIKRLIQSQTTIDKRIAIILSIIRCAITCWNIGNFNSARELWLGIKTALVNQNEDFPGMEFLNGAFDSSTFIKTSNFMHSLPMSPNQAPSSNKPYSAHSINAGTNQLGNKQSSSIVIGIGNLMSGSNNALANMNLNSSNAQNNLISSCNNLLSTAKSSISTNHHGANSSVSSKTAEGRSLWLRHLAAIAANASSKRAYCSKTQIYSEAVSKALDFQTCKVVPFFGAFLHDLRFILESVPSLSITCNEKVQKPIQMVSELNGHENYFTRISVAGLLNTRKLKLAHELLQDINMFHMHPNTMPDSLVESKHLVESAVANMQLNDRKYTARLKNKSKSLDNLLVDKKTAVKRNKSEILLCNTFLDENKQEMEANVSDYQSFVLYASRRPIISYKPIRDLQNLGAQQNDTNYKHSVSFITLDDNFKLDFHILQMLHNGFTFCCIFNEWDMSQSNYLLNIRLESDNSTLIWSRPAWDVIGANPIVESNDKQMNSNLNNGSATNNNNVRRKSQFLDQPNGFQSKSENYLRKKLLTPSFQQTISKHTLKKANR</sequence>
<dbReference type="InterPro" id="IPR023578">
    <property type="entry name" value="Ras_GEF_dom_sf"/>
</dbReference>
<evidence type="ECO:0000256" key="1">
    <source>
        <dbReference type="ARBA" id="ARBA00022658"/>
    </source>
</evidence>
<evidence type="ECO:0000313" key="5">
    <source>
        <dbReference type="EMBL" id="RNA40782.1"/>
    </source>
</evidence>
<feature type="domain" description="Ras-GEF" evidence="4">
    <location>
        <begin position="527"/>
        <end position="922"/>
    </location>
</feature>
<dbReference type="STRING" id="10195.A0A3M7SYH6"/>
<dbReference type="GO" id="GO:0005886">
    <property type="term" value="C:plasma membrane"/>
    <property type="evidence" value="ECO:0007669"/>
    <property type="project" value="TreeGrafter"/>
</dbReference>
<dbReference type="GO" id="GO:0005085">
    <property type="term" value="F:guanyl-nucleotide exchange factor activity"/>
    <property type="evidence" value="ECO:0007669"/>
    <property type="project" value="UniProtKB-KW"/>
</dbReference>
<dbReference type="InterPro" id="IPR036964">
    <property type="entry name" value="RASGEF_cat_dom_sf"/>
</dbReference>
<dbReference type="SUPFAM" id="SSF48366">
    <property type="entry name" value="Ras GEF"/>
    <property type="match status" value="1"/>
</dbReference>
<dbReference type="Gene3D" id="1.10.840.10">
    <property type="entry name" value="Ras guanine-nucleotide exchange factors catalytic domain"/>
    <property type="match status" value="1"/>
</dbReference>
<dbReference type="Proteomes" id="UP000276133">
    <property type="component" value="Unassembled WGS sequence"/>
</dbReference>
<feature type="region of interest" description="Disordered" evidence="3">
    <location>
        <begin position="407"/>
        <end position="431"/>
    </location>
</feature>
<dbReference type="PROSITE" id="PS50009">
    <property type="entry name" value="RASGEF_CAT"/>
    <property type="match status" value="1"/>
</dbReference>
<dbReference type="Pfam" id="PF00617">
    <property type="entry name" value="RasGEF"/>
    <property type="match status" value="1"/>
</dbReference>
<evidence type="ECO:0000259" key="4">
    <source>
        <dbReference type="PROSITE" id="PS50009"/>
    </source>
</evidence>
<protein>
    <submittedName>
        <fullName evidence="5">1-phosphatidylinositol 4-5-bisphosphate phosphodiesterase epsilon-1</fullName>
    </submittedName>
</protein>
<dbReference type="InterPro" id="IPR008937">
    <property type="entry name" value="Ras-like_GEF"/>
</dbReference>
<name>A0A3M7SYH6_BRAPC</name>
<dbReference type="SMART" id="SM00147">
    <property type="entry name" value="RasGEF"/>
    <property type="match status" value="1"/>
</dbReference>
<evidence type="ECO:0000313" key="6">
    <source>
        <dbReference type="Proteomes" id="UP000276133"/>
    </source>
</evidence>
<dbReference type="InterPro" id="IPR001895">
    <property type="entry name" value="RASGEF_cat_dom"/>
</dbReference>
<reference evidence="5 6" key="1">
    <citation type="journal article" date="2018" name="Sci. Rep.">
        <title>Genomic signatures of local adaptation to the degree of environmental predictability in rotifers.</title>
        <authorList>
            <person name="Franch-Gras L."/>
            <person name="Hahn C."/>
            <person name="Garcia-Roger E.M."/>
            <person name="Carmona M.J."/>
            <person name="Serra M."/>
            <person name="Gomez A."/>
        </authorList>
    </citation>
    <scope>NUCLEOTIDE SEQUENCE [LARGE SCALE GENOMIC DNA]</scope>
    <source>
        <strain evidence="5">HYR1</strain>
    </source>
</reference>
<keyword evidence="1 2" id="KW-0344">Guanine-nucleotide releasing factor</keyword>
<accession>A0A3M7SYH6</accession>
<evidence type="ECO:0000256" key="3">
    <source>
        <dbReference type="SAM" id="MobiDB-lite"/>
    </source>
</evidence>
<dbReference type="GO" id="GO:0007265">
    <property type="term" value="P:Ras protein signal transduction"/>
    <property type="evidence" value="ECO:0007669"/>
    <property type="project" value="TreeGrafter"/>
</dbReference>
<dbReference type="Gene3D" id="2.30.29.30">
    <property type="entry name" value="Pleckstrin-homology domain (PH domain)/Phosphotyrosine-binding domain (PTB)"/>
    <property type="match status" value="1"/>
</dbReference>
<gene>
    <name evidence="5" type="ORF">BpHYR1_009631</name>
</gene>
<dbReference type="InterPro" id="IPR011993">
    <property type="entry name" value="PH-like_dom_sf"/>
</dbReference>
<evidence type="ECO:0000256" key="2">
    <source>
        <dbReference type="PROSITE-ProRule" id="PRU00168"/>
    </source>
</evidence>
<organism evidence="5 6">
    <name type="scientific">Brachionus plicatilis</name>
    <name type="common">Marine rotifer</name>
    <name type="synonym">Brachionus muelleri</name>
    <dbReference type="NCBI Taxonomy" id="10195"/>
    <lineage>
        <taxon>Eukaryota</taxon>
        <taxon>Metazoa</taxon>
        <taxon>Spiralia</taxon>
        <taxon>Gnathifera</taxon>
        <taxon>Rotifera</taxon>
        <taxon>Eurotatoria</taxon>
        <taxon>Monogononta</taxon>
        <taxon>Pseudotrocha</taxon>
        <taxon>Ploima</taxon>
        <taxon>Brachionidae</taxon>
        <taxon>Brachionus</taxon>
    </lineage>
</organism>